<organism evidence="1 2">
    <name type="scientific">Rhipicephalus sanguineus</name>
    <name type="common">Brown dog tick</name>
    <name type="synonym">Ixodes sanguineus</name>
    <dbReference type="NCBI Taxonomy" id="34632"/>
    <lineage>
        <taxon>Eukaryota</taxon>
        <taxon>Metazoa</taxon>
        <taxon>Ecdysozoa</taxon>
        <taxon>Arthropoda</taxon>
        <taxon>Chelicerata</taxon>
        <taxon>Arachnida</taxon>
        <taxon>Acari</taxon>
        <taxon>Parasitiformes</taxon>
        <taxon>Ixodida</taxon>
        <taxon>Ixodoidea</taxon>
        <taxon>Ixodidae</taxon>
        <taxon>Rhipicephalinae</taxon>
        <taxon>Rhipicephalus</taxon>
        <taxon>Rhipicephalus</taxon>
    </lineage>
</organism>
<reference evidence="1" key="1">
    <citation type="journal article" date="2020" name="Cell">
        <title>Large-Scale Comparative Analyses of Tick Genomes Elucidate Their Genetic Diversity and Vector Capacities.</title>
        <authorList>
            <consortium name="Tick Genome and Microbiome Consortium (TIGMIC)"/>
            <person name="Jia N."/>
            <person name="Wang J."/>
            <person name="Shi W."/>
            <person name="Du L."/>
            <person name="Sun Y."/>
            <person name="Zhan W."/>
            <person name="Jiang J.F."/>
            <person name="Wang Q."/>
            <person name="Zhang B."/>
            <person name="Ji P."/>
            <person name="Bell-Sakyi L."/>
            <person name="Cui X.M."/>
            <person name="Yuan T.T."/>
            <person name="Jiang B.G."/>
            <person name="Yang W.F."/>
            <person name="Lam T.T."/>
            <person name="Chang Q.C."/>
            <person name="Ding S.J."/>
            <person name="Wang X.J."/>
            <person name="Zhu J.G."/>
            <person name="Ruan X.D."/>
            <person name="Zhao L."/>
            <person name="Wei J.T."/>
            <person name="Ye R.Z."/>
            <person name="Que T.C."/>
            <person name="Du C.H."/>
            <person name="Zhou Y.H."/>
            <person name="Cheng J.X."/>
            <person name="Dai P.F."/>
            <person name="Guo W.B."/>
            <person name="Han X.H."/>
            <person name="Huang E.J."/>
            <person name="Li L.F."/>
            <person name="Wei W."/>
            <person name="Gao Y.C."/>
            <person name="Liu J.Z."/>
            <person name="Shao H.Z."/>
            <person name="Wang X."/>
            <person name="Wang C.C."/>
            <person name="Yang T.C."/>
            <person name="Huo Q.B."/>
            <person name="Li W."/>
            <person name="Chen H.Y."/>
            <person name="Chen S.E."/>
            <person name="Zhou L.G."/>
            <person name="Ni X.B."/>
            <person name="Tian J.H."/>
            <person name="Sheng Y."/>
            <person name="Liu T."/>
            <person name="Pan Y.S."/>
            <person name="Xia L.Y."/>
            <person name="Li J."/>
            <person name="Zhao F."/>
            <person name="Cao W.C."/>
        </authorList>
    </citation>
    <scope>NUCLEOTIDE SEQUENCE</scope>
    <source>
        <strain evidence="1">Rsan-2018</strain>
    </source>
</reference>
<keyword evidence="2" id="KW-1185">Reference proteome</keyword>
<evidence type="ECO:0000313" key="2">
    <source>
        <dbReference type="Proteomes" id="UP000821837"/>
    </source>
</evidence>
<proteinExistence type="predicted"/>
<dbReference type="VEuPathDB" id="VectorBase:RSAN_053028"/>
<accession>A0A9D4PHG5</accession>
<evidence type="ECO:0000313" key="1">
    <source>
        <dbReference type="EMBL" id="KAH7939814.1"/>
    </source>
</evidence>
<dbReference type="Proteomes" id="UP000821837">
    <property type="component" value="Chromosome 8"/>
</dbReference>
<dbReference type="EMBL" id="JABSTV010001254">
    <property type="protein sequence ID" value="KAH7939814.1"/>
    <property type="molecule type" value="Genomic_DNA"/>
</dbReference>
<sequence length="234" mass="26061">MLEPKHQVLNNRSRNTEAILGSTLLKHLTFPMLLFLIKFVTSYWESEPRNYIRDYLSNRTATLSVGDLFAGTPQGSVISPTLFNLVILGLSQQLQQGSDGQVESALQTAIDTLEAISKKPECAAHSAKPELLLYKRIQRGRPLNTNLSSDPVMSSPFTFKMPAPSLHVPSIRRHLRYAPSPPPCLRRPSLRRPFSEIGMRVNCHEDEYRASVAPVQREQRAVAGTGGMPASDIQ</sequence>
<evidence type="ECO:0008006" key="3">
    <source>
        <dbReference type="Google" id="ProtNLM"/>
    </source>
</evidence>
<protein>
    <recommendedName>
        <fullName evidence="3">Reverse transcriptase domain-containing protein</fullName>
    </recommendedName>
</protein>
<reference evidence="1" key="2">
    <citation type="submission" date="2021-09" db="EMBL/GenBank/DDBJ databases">
        <authorList>
            <person name="Jia N."/>
            <person name="Wang J."/>
            <person name="Shi W."/>
            <person name="Du L."/>
            <person name="Sun Y."/>
            <person name="Zhan W."/>
            <person name="Jiang J."/>
            <person name="Wang Q."/>
            <person name="Zhang B."/>
            <person name="Ji P."/>
            <person name="Sakyi L.B."/>
            <person name="Cui X."/>
            <person name="Yuan T."/>
            <person name="Jiang B."/>
            <person name="Yang W."/>
            <person name="Lam T.T.-Y."/>
            <person name="Chang Q."/>
            <person name="Ding S."/>
            <person name="Wang X."/>
            <person name="Zhu J."/>
            <person name="Ruan X."/>
            <person name="Zhao L."/>
            <person name="Wei J."/>
            <person name="Que T."/>
            <person name="Du C."/>
            <person name="Cheng J."/>
            <person name="Dai P."/>
            <person name="Han X."/>
            <person name="Huang E."/>
            <person name="Gao Y."/>
            <person name="Liu J."/>
            <person name="Shao H."/>
            <person name="Ye R."/>
            <person name="Li L."/>
            <person name="Wei W."/>
            <person name="Wang X."/>
            <person name="Wang C."/>
            <person name="Huo Q."/>
            <person name="Li W."/>
            <person name="Guo W."/>
            <person name="Chen H."/>
            <person name="Chen S."/>
            <person name="Zhou L."/>
            <person name="Zhou L."/>
            <person name="Ni X."/>
            <person name="Tian J."/>
            <person name="Zhou Y."/>
            <person name="Sheng Y."/>
            <person name="Liu T."/>
            <person name="Pan Y."/>
            <person name="Xia L."/>
            <person name="Li J."/>
            <person name="Zhao F."/>
            <person name="Cao W."/>
        </authorList>
    </citation>
    <scope>NUCLEOTIDE SEQUENCE</scope>
    <source>
        <strain evidence="1">Rsan-2018</strain>
        <tissue evidence="1">Larvae</tissue>
    </source>
</reference>
<gene>
    <name evidence="1" type="ORF">HPB52_017746</name>
</gene>
<comment type="caution">
    <text evidence="1">The sequence shown here is derived from an EMBL/GenBank/DDBJ whole genome shotgun (WGS) entry which is preliminary data.</text>
</comment>
<dbReference type="AlphaFoldDB" id="A0A9D4PHG5"/>
<name>A0A9D4PHG5_RHISA</name>